<dbReference type="InterPro" id="IPR007065">
    <property type="entry name" value="HPP"/>
</dbReference>
<dbReference type="Proteomes" id="UP000800097">
    <property type="component" value="Unassembled WGS sequence"/>
</dbReference>
<keyword evidence="2" id="KW-0812">Transmembrane</keyword>
<evidence type="ECO:0000259" key="3">
    <source>
        <dbReference type="Pfam" id="PF04982"/>
    </source>
</evidence>
<evidence type="ECO:0000256" key="2">
    <source>
        <dbReference type="SAM" id="Phobius"/>
    </source>
</evidence>
<dbReference type="EMBL" id="ML986507">
    <property type="protein sequence ID" value="KAF2273769.1"/>
    <property type="molecule type" value="Genomic_DNA"/>
</dbReference>
<dbReference type="PANTHER" id="PTHR33741:SF5">
    <property type="entry name" value="TRANSMEMBRANE PROTEIN DDB_G0269096-RELATED"/>
    <property type="match status" value="1"/>
</dbReference>
<feature type="transmembrane region" description="Helical" evidence="2">
    <location>
        <begin position="52"/>
        <end position="73"/>
    </location>
</feature>
<name>A0A6A6JF11_WESOR</name>
<evidence type="ECO:0000313" key="5">
    <source>
        <dbReference type="Proteomes" id="UP000800097"/>
    </source>
</evidence>
<keyword evidence="2" id="KW-1133">Transmembrane helix</keyword>
<proteinExistence type="predicted"/>
<dbReference type="GeneID" id="54546392"/>
<accession>A0A6A6JF11</accession>
<dbReference type="InterPro" id="IPR058581">
    <property type="entry name" value="TM_HPP"/>
</dbReference>
<keyword evidence="2" id="KW-0472">Membrane</keyword>
<feature type="transmembrane region" description="Helical" evidence="2">
    <location>
        <begin position="139"/>
        <end position="157"/>
    </location>
</feature>
<feature type="transmembrane region" description="Helical" evidence="2">
    <location>
        <begin position="113"/>
        <end position="132"/>
    </location>
</feature>
<dbReference type="PANTHER" id="PTHR33741">
    <property type="entry name" value="TRANSMEMBRANE PROTEIN DDB_G0269096-RELATED"/>
    <property type="match status" value="1"/>
</dbReference>
<feature type="transmembrane region" description="Helical" evidence="2">
    <location>
        <begin position="177"/>
        <end position="203"/>
    </location>
</feature>
<feature type="compositionally biased region" description="Polar residues" evidence="1">
    <location>
        <begin position="322"/>
        <end position="332"/>
    </location>
</feature>
<feature type="domain" description="HPP transmembrane region" evidence="3">
    <location>
        <begin position="53"/>
        <end position="211"/>
    </location>
</feature>
<feature type="region of interest" description="Disordered" evidence="1">
    <location>
        <begin position="300"/>
        <end position="332"/>
    </location>
</feature>
<dbReference type="Pfam" id="PF04982">
    <property type="entry name" value="TM_HPP"/>
    <property type="match status" value="1"/>
</dbReference>
<reference evidence="4" key="1">
    <citation type="journal article" date="2020" name="Stud. Mycol.">
        <title>101 Dothideomycetes genomes: a test case for predicting lifestyles and emergence of pathogens.</title>
        <authorList>
            <person name="Haridas S."/>
            <person name="Albert R."/>
            <person name="Binder M."/>
            <person name="Bloem J."/>
            <person name="Labutti K."/>
            <person name="Salamov A."/>
            <person name="Andreopoulos B."/>
            <person name="Baker S."/>
            <person name="Barry K."/>
            <person name="Bills G."/>
            <person name="Bluhm B."/>
            <person name="Cannon C."/>
            <person name="Castanera R."/>
            <person name="Culley D."/>
            <person name="Daum C."/>
            <person name="Ezra D."/>
            <person name="Gonzalez J."/>
            <person name="Henrissat B."/>
            <person name="Kuo A."/>
            <person name="Liang C."/>
            <person name="Lipzen A."/>
            <person name="Lutzoni F."/>
            <person name="Magnuson J."/>
            <person name="Mondo S."/>
            <person name="Nolan M."/>
            <person name="Ohm R."/>
            <person name="Pangilinan J."/>
            <person name="Park H.-J."/>
            <person name="Ramirez L."/>
            <person name="Alfaro M."/>
            <person name="Sun H."/>
            <person name="Tritt A."/>
            <person name="Yoshinaga Y."/>
            <person name="Zwiers L.-H."/>
            <person name="Turgeon B."/>
            <person name="Goodwin S."/>
            <person name="Spatafora J."/>
            <person name="Crous P."/>
            <person name="Grigoriev I."/>
        </authorList>
    </citation>
    <scope>NUCLEOTIDE SEQUENCE</scope>
    <source>
        <strain evidence="4">CBS 379.55</strain>
    </source>
</reference>
<protein>
    <recommendedName>
        <fullName evidence="3">HPP transmembrane region domain-containing protein</fullName>
    </recommendedName>
</protein>
<organism evidence="4 5">
    <name type="scientific">Westerdykella ornata</name>
    <dbReference type="NCBI Taxonomy" id="318751"/>
    <lineage>
        <taxon>Eukaryota</taxon>
        <taxon>Fungi</taxon>
        <taxon>Dikarya</taxon>
        <taxon>Ascomycota</taxon>
        <taxon>Pezizomycotina</taxon>
        <taxon>Dothideomycetes</taxon>
        <taxon>Pleosporomycetidae</taxon>
        <taxon>Pleosporales</taxon>
        <taxon>Sporormiaceae</taxon>
        <taxon>Westerdykella</taxon>
    </lineage>
</organism>
<evidence type="ECO:0000313" key="4">
    <source>
        <dbReference type="EMBL" id="KAF2273769.1"/>
    </source>
</evidence>
<keyword evidence="5" id="KW-1185">Reference proteome</keyword>
<gene>
    <name evidence="4" type="ORF">EI97DRAFT_143270</name>
</gene>
<dbReference type="OrthoDB" id="2016548at2759"/>
<dbReference type="AlphaFoldDB" id="A0A6A6JF11"/>
<dbReference type="RefSeq" id="XP_033651308.1">
    <property type="nucleotide sequence ID" value="XM_033793217.1"/>
</dbReference>
<evidence type="ECO:0000256" key="1">
    <source>
        <dbReference type="SAM" id="MobiDB-lite"/>
    </source>
</evidence>
<sequence length="332" mass="36781">MNRLYRKARTWHLDIDYYLNRFIPPSPLYRFHPLVSRFLGYRREQSDDLGNVLCAFWSALGAFCGLAVIVAVFKHSELIQKTHPPVIIASFGASAILEYNAIRSPLGQPRNAALGHCLSAIVGVGITKLFLLHSDFEKIRWIAGAVSCGAASAVMLLTGTVHPPGGASAVLAATDPVIIAMGWAFVGLVTLGTVLMLLVSLVINNIQRQFPVYWWTPEDLRLLREIRKRKGDAAAHESQRGVENWVMQGGEDVPPCIEESMYGREIKVTAFSVHLPEDFALKEDEVRVLEHLRDRLRERHEVEKEKIESANSANGRKKEDGATSSDGSGVSV</sequence>